<protein>
    <recommendedName>
        <fullName evidence="1">NADH:flavin oxidoreductase/NADH oxidase N-terminal domain-containing protein</fullName>
    </recommendedName>
</protein>
<comment type="caution">
    <text evidence="2">The sequence shown here is derived from an EMBL/GenBank/DDBJ whole genome shotgun (WGS) entry which is preliminary data.</text>
</comment>
<evidence type="ECO:0000313" key="3">
    <source>
        <dbReference type="Proteomes" id="UP001465976"/>
    </source>
</evidence>
<name>A0ABR3EWC4_9AGAR</name>
<keyword evidence="3" id="KW-1185">Reference proteome</keyword>
<dbReference type="InterPro" id="IPR045247">
    <property type="entry name" value="Oye-like"/>
</dbReference>
<evidence type="ECO:0000259" key="1">
    <source>
        <dbReference type="Pfam" id="PF00724"/>
    </source>
</evidence>
<dbReference type="InterPro" id="IPR013785">
    <property type="entry name" value="Aldolase_TIM"/>
</dbReference>
<dbReference type="InterPro" id="IPR001155">
    <property type="entry name" value="OxRdtase_FMN_N"/>
</dbReference>
<proteinExistence type="predicted"/>
<reference evidence="2 3" key="1">
    <citation type="submission" date="2024-02" db="EMBL/GenBank/DDBJ databases">
        <title>A draft genome for the cacao thread blight pathogen Marasmius crinis-equi.</title>
        <authorList>
            <person name="Cohen S.P."/>
            <person name="Baruah I.K."/>
            <person name="Amoako-Attah I."/>
            <person name="Bukari Y."/>
            <person name="Meinhardt L.W."/>
            <person name="Bailey B.A."/>
        </authorList>
    </citation>
    <scope>NUCLEOTIDE SEQUENCE [LARGE SCALE GENOMIC DNA]</scope>
    <source>
        <strain evidence="2 3">GH-76</strain>
    </source>
</reference>
<evidence type="ECO:0000313" key="2">
    <source>
        <dbReference type="EMBL" id="KAL0567215.1"/>
    </source>
</evidence>
<feature type="domain" description="NADH:flavin oxidoreductase/NADH oxidase N-terminal" evidence="1">
    <location>
        <begin position="29"/>
        <end position="201"/>
    </location>
</feature>
<dbReference type="Gene3D" id="3.20.20.70">
    <property type="entry name" value="Aldolase class I"/>
    <property type="match status" value="1"/>
</dbReference>
<dbReference type="PANTHER" id="PTHR22893">
    <property type="entry name" value="NADH OXIDOREDUCTASE-RELATED"/>
    <property type="match status" value="1"/>
</dbReference>
<dbReference type="Proteomes" id="UP001465976">
    <property type="component" value="Unassembled WGS sequence"/>
</dbReference>
<dbReference type="PANTHER" id="PTHR22893:SF91">
    <property type="entry name" value="NADPH DEHYDROGENASE 2-RELATED"/>
    <property type="match status" value="1"/>
</dbReference>
<dbReference type="EMBL" id="JBAHYK010001645">
    <property type="protein sequence ID" value="KAL0567215.1"/>
    <property type="molecule type" value="Genomic_DNA"/>
</dbReference>
<organism evidence="2 3">
    <name type="scientific">Marasmius crinis-equi</name>
    <dbReference type="NCBI Taxonomy" id="585013"/>
    <lineage>
        <taxon>Eukaryota</taxon>
        <taxon>Fungi</taxon>
        <taxon>Dikarya</taxon>
        <taxon>Basidiomycota</taxon>
        <taxon>Agaricomycotina</taxon>
        <taxon>Agaricomycetes</taxon>
        <taxon>Agaricomycetidae</taxon>
        <taxon>Agaricales</taxon>
        <taxon>Marasmiineae</taxon>
        <taxon>Marasmiaceae</taxon>
        <taxon>Marasmius</taxon>
    </lineage>
</organism>
<gene>
    <name evidence="2" type="ORF">V5O48_014779</name>
</gene>
<dbReference type="SUPFAM" id="SSF51395">
    <property type="entry name" value="FMN-linked oxidoreductases"/>
    <property type="match status" value="1"/>
</dbReference>
<sequence>MISPIRLSELIRRVNLRGLVRRRQIEAHEQNRKTGIMDQQAIWSGEQIDAWKEIIEAVHEKKSYIFLQLWAFGRATDPDVLHSEDPSYPYISASDIPMLSGTPSQAQNTPRPLTLEEIKEYMEYYVTAAKNAVHKAGFDGVEIHGANGYLIEQFPKESSKCRMKSYGGSPENRVRSALEVVNAVVGAVGPGKPGLRLSPWNTGFELKKAHPTLAYIHVVDPRVDGITDIENVGNHSNEFICEIWVEGTDNDGVSDERGYTGGAFG</sequence>
<accession>A0ABR3EWC4</accession>
<dbReference type="Pfam" id="PF00724">
    <property type="entry name" value="Oxidored_FMN"/>
    <property type="match status" value="1"/>
</dbReference>